<evidence type="ECO:0000313" key="4">
    <source>
        <dbReference type="Proteomes" id="UP001460270"/>
    </source>
</evidence>
<feature type="coiled-coil region" evidence="1">
    <location>
        <begin position="79"/>
        <end position="113"/>
    </location>
</feature>
<proteinExistence type="predicted"/>
<dbReference type="AlphaFoldDB" id="A0AAW0N1V3"/>
<organism evidence="3 4">
    <name type="scientific">Mugilogobius chulae</name>
    <name type="common">yellowstripe goby</name>
    <dbReference type="NCBI Taxonomy" id="88201"/>
    <lineage>
        <taxon>Eukaryota</taxon>
        <taxon>Metazoa</taxon>
        <taxon>Chordata</taxon>
        <taxon>Craniata</taxon>
        <taxon>Vertebrata</taxon>
        <taxon>Euteleostomi</taxon>
        <taxon>Actinopterygii</taxon>
        <taxon>Neopterygii</taxon>
        <taxon>Teleostei</taxon>
        <taxon>Neoteleostei</taxon>
        <taxon>Acanthomorphata</taxon>
        <taxon>Gobiaria</taxon>
        <taxon>Gobiiformes</taxon>
        <taxon>Gobioidei</taxon>
        <taxon>Gobiidae</taxon>
        <taxon>Gobionellinae</taxon>
        <taxon>Mugilogobius</taxon>
    </lineage>
</organism>
<keyword evidence="4" id="KW-1185">Reference proteome</keyword>
<gene>
    <name evidence="3" type="ORF">WMY93_026292</name>
</gene>
<dbReference type="InterPro" id="IPR004244">
    <property type="entry name" value="Transposase_22"/>
</dbReference>
<feature type="compositionally biased region" description="Basic and acidic residues" evidence="2">
    <location>
        <begin position="1"/>
        <end position="17"/>
    </location>
</feature>
<sequence length="254" mass="29340">MPKPNKTDKKLQKHTEIAEETGAARTEKLANQDGEANTTTQHDTLSQSIAFFAGELQEFKKDIKRDFGELRHEVKNTMKEDLKLFREEMLQELHNQREEMTKAQTRIADLETACLEMTDTLIIAMKRNQEMHDKIVDLESRGRRNNLRIYGIPEEKEGKSVLDFVSDLFKTHIKLPEGVQLQIQRAHRALIPQPALTAAPRSIIVAFLQFQRKAYGPIKAALKSKGIRFNTPYTKMRVFWENGTRGYEIRDNGM</sequence>
<keyword evidence="1" id="KW-0175">Coiled coil</keyword>
<name>A0AAW0N1V3_9GOBI</name>
<evidence type="ECO:0000256" key="1">
    <source>
        <dbReference type="SAM" id="Coils"/>
    </source>
</evidence>
<feature type="region of interest" description="Disordered" evidence="2">
    <location>
        <begin position="1"/>
        <end position="42"/>
    </location>
</feature>
<dbReference type="Gene3D" id="3.30.70.1820">
    <property type="entry name" value="L1 transposable element, RRM domain"/>
    <property type="match status" value="1"/>
</dbReference>
<dbReference type="Proteomes" id="UP001460270">
    <property type="component" value="Unassembled WGS sequence"/>
</dbReference>
<dbReference type="PANTHER" id="PTHR11505">
    <property type="entry name" value="L1 TRANSPOSABLE ELEMENT-RELATED"/>
    <property type="match status" value="1"/>
</dbReference>
<accession>A0AAW0N1V3</accession>
<comment type="caution">
    <text evidence="3">The sequence shown here is derived from an EMBL/GenBank/DDBJ whole genome shotgun (WGS) entry which is preliminary data.</text>
</comment>
<protein>
    <recommendedName>
        <fullName evidence="5">L1 transposable element RRM domain-containing protein</fullName>
    </recommendedName>
</protein>
<evidence type="ECO:0000313" key="3">
    <source>
        <dbReference type="EMBL" id="KAK7886671.1"/>
    </source>
</evidence>
<reference evidence="4" key="1">
    <citation type="submission" date="2024-04" db="EMBL/GenBank/DDBJ databases">
        <title>Salinicola lusitanus LLJ914,a marine bacterium isolated from the Okinawa Trough.</title>
        <authorList>
            <person name="Li J."/>
        </authorList>
    </citation>
    <scope>NUCLEOTIDE SEQUENCE [LARGE SCALE GENOMIC DNA]</scope>
</reference>
<evidence type="ECO:0000256" key="2">
    <source>
        <dbReference type="SAM" id="MobiDB-lite"/>
    </source>
</evidence>
<dbReference type="EMBL" id="JBBPFD010000019">
    <property type="protein sequence ID" value="KAK7886671.1"/>
    <property type="molecule type" value="Genomic_DNA"/>
</dbReference>
<evidence type="ECO:0008006" key="5">
    <source>
        <dbReference type="Google" id="ProtNLM"/>
    </source>
</evidence>